<dbReference type="EMBL" id="SRLO01000011">
    <property type="protein sequence ID" value="TNN87384.1"/>
    <property type="molecule type" value="Genomic_DNA"/>
</dbReference>
<gene>
    <name evidence="2" type="ORF">EYF80_002585</name>
</gene>
<feature type="region of interest" description="Disordered" evidence="1">
    <location>
        <begin position="21"/>
        <end position="42"/>
    </location>
</feature>
<comment type="caution">
    <text evidence="2">The sequence shown here is derived from an EMBL/GenBank/DDBJ whole genome shotgun (WGS) entry which is preliminary data.</text>
</comment>
<reference evidence="2 3" key="1">
    <citation type="submission" date="2019-03" db="EMBL/GenBank/DDBJ databases">
        <title>First draft genome of Liparis tanakae, snailfish: a comprehensive survey of snailfish specific genes.</title>
        <authorList>
            <person name="Kim W."/>
            <person name="Song I."/>
            <person name="Jeong J.-H."/>
            <person name="Kim D."/>
            <person name="Kim S."/>
            <person name="Ryu S."/>
            <person name="Song J.Y."/>
            <person name="Lee S.K."/>
        </authorList>
    </citation>
    <scope>NUCLEOTIDE SEQUENCE [LARGE SCALE GENOMIC DNA]</scope>
    <source>
        <tissue evidence="2">Muscle</tissue>
    </source>
</reference>
<evidence type="ECO:0000256" key="1">
    <source>
        <dbReference type="SAM" id="MobiDB-lite"/>
    </source>
</evidence>
<accession>A0A4Z2JC37</accession>
<sequence length="117" mass="12756">MKHRLLYNQRSRPLVVSREKAALTHTQTPIQPEESPPGGQERECSFNTWSIDFYTTGGGYLGGGAAYGHGPVHQTGPHRLVDVPVTRRGAGAQTTQDLLQTRHDLIAALRLRSKGGA</sequence>
<dbReference type="AlphaFoldDB" id="A0A4Z2JC37"/>
<evidence type="ECO:0000313" key="2">
    <source>
        <dbReference type="EMBL" id="TNN87384.1"/>
    </source>
</evidence>
<evidence type="ECO:0000313" key="3">
    <source>
        <dbReference type="Proteomes" id="UP000314294"/>
    </source>
</evidence>
<proteinExistence type="predicted"/>
<dbReference type="Proteomes" id="UP000314294">
    <property type="component" value="Unassembled WGS sequence"/>
</dbReference>
<protein>
    <submittedName>
        <fullName evidence="2">Uncharacterized protein</fullName>
    </submittedName>
</protein>
<keyword evidence="3" id="KW-1185">Reference proteome</keyword>
<name>A0A4Z2JC37_9TELE</name>
<organism evidence="2 3">
    <name type="scientific">Liparis tanakae</name>
    <name type="common">Tanaka's snailfish</name>
    <dbReference type="NCBI Taxonomy" id="230148"/>
    <lineage>
        <taxon>Eukaryota</taxon>
        <taxon>Metazoa</taxon>
        <taxon>Chordata</taxon>
        <taxon>Craniata</taxon>
        <taxon>Vertebrata</taxon>
        <taxon>Euteleostomi</taxon>
        <taxon>Actinopterygii</taxon>
        <taxon>Neopterygii</taxon>
        <taxon>Teleostei</taxon>
        <taxon>Neoteleostei</taxon>
        <taxon>Acanthomorphata</taxon>
        <taxon>Eupercaria</taxon>
        <taxon>Perciformes</taxon>
        <taxon>Cottioidei</taxon>
        <taxon>Cottales</taxon>
        <taxon>Liparidae</taxon>
        <taxon>Liparis</taxon>
    </lineage>
</organism>